<dbReference type="InterPro" id="IPR047995">
    <property type="entry name" value="Choice_anch_K"/>
</dbReference>
<dbReference type="NCBIfam" id="NF038131">
    <property type="entry name" value="choice_anch_K"/>
    <property type="match status" value="1"/>
</dbReference>
<dbReference type="Proteomes" id="UP000245765">
    <property type="component" value="Unassembled WGS sequence"/>
</dbReference>
<keyword evidence="3" id="KW-1185">Reference proteome</keyword>
<gene>
    <name evidence="2" type="ORF">DFH01_27530</name>
</gene>
<name>A0A317F4L3_9PROT</name>
<sequence>MNGTPIVPSGSTGIAYADPGQTRGYLTGSTAIAGQPTSVALSYPAALGVPNPTVISFEGFDFTNAGVQTAFVIGRFTFTNGAWFGAGQTTALNTPTVLGFTLTTTGTGGAATLFTQRITGEITLTVNNPQPADYTSLAGQQAEADWISLRTIPSSATLRPIPSFHVYDSYAKPSGATNTGSVDLVAAFGSLYLVALDNPTGGAFLTEVPEPATLSLLGAGLLGLAVARRRRR</sequence>
<reference evidence="3" key="1">
    <citation type="submission" date="2018-05" db="EMBL/GenBank/DDBJ databases">
        <authorList>
            <person name="Du Z."/>
            <person name="Wang X."/>
        </authorList>
    </citation>
    <scope>NUCLEOTIDE SEQUENCE [LARGE SCALE GENOMIC DNA]</scope>
    <source>
        <strain evidence="3">CQN31</strain>
    </source>
</reference>
<dbReference type="EMBL" id="QGNA01000009">
    <property type="protein sequence ID" value="PWS34100.1"/>
    <property type="molecule type" value="Genomic_DNA"/>
</dbReference>
<comment type="caution">
    <text evidence="2">The sequence shown here is derived from an EMBL/GenBank/DDBJ whole genome shotgun (WGS) entry which is preliminary data.</text>
</comment>
<accession>A0A317F4L3</accession>
<dbReference type="OrthoDB" id="9881536at2"/>
<proteinExistence type="predicted"/>
<protein>
    <recommendedName>
        <fullName evidence="1">Ice-binding protein C-terminal domain-containing protein</fullName>
    </recommendedName>
</protein>
<evidence type="ECO:0000259" key="1">
    <source>
        <dbReference type="Pfam" id="PF07589"/>
    </source>
</evidence>
<dbReference type="AlphaFoldDB" id="A0A317F4L3"/>
<organism evidence="2 3">
    <name type="scientific">Falsiroseomonas bella</name>
    <dbReference type="NCBI Taxonomy" id="2184016"/>
    <lineage>
        <taxon>Bacteria</taxon>
        <taxon>Pseudomonadati</taxon>
        <taxon>Pseudomonadota</taxon>
        <taxon>Alphaproteobacteria</taxon>
        <taxon>Acetobacterales</taxon>
        <taxon>Roseomonadaceae</taxon>
        <taxon>Falsiroseomonas</taxon>
    </lineage>
</organism>
<dbReference type="InterPro" id="IPR013424">
    <property type="entry name" value="Ice-binding_C"/>
</dbReference>
<feature type="domain" description="Ice-binding protein C-terminal" evidence="1">
    <location>
        <begin position="208"/>
        <end position="230"/>
    </location>
</feature>
<dbReference type="NCBIfam" id="TIGR02595">
    <property type="entry name" value="PEP_CTERM"/>
    <property type="match status" value="1"/>
</dbReference>
<evidence type="ECO:0000313" key="3">
    <source>
        <dbReference type="Proteomes" id="UP000245765"/>
    </source>
</evidence>
<dbReference type="Pfam" id="PF07589">
    <property type="entry name" value="PEP-CTERM"/>
    <property type="match status" value="1"/>
</dbReference>
<evidence type="ECO:0000313" key="2">
    <source>
        <dbReference type="EMBL" id="PWS34100.1"/>
    </source>
</evidence>